<dbReference type="Proteomes" id="UP000597138">
    <property type="component" value="Unassembled WGS sequence"/>
</dbReference>
<reference evidence="2" key="1">
    <citation type="journal article" date="2014" name="Int. J. Syst. Evol. Microbiol.">
        <title>Complete genome of a new Firmicutes species belonging to the dominant human colonic microbiota ('Ruminococcus bicirculans') reveals two chromosomes and a selective capacity to utilize plant glucans.</title>
        <authorList>
            <consortium name="NISC Comparative Sequencing Program"/>
            <person name="Wegmann U."/>
            <person name="Louis P."/>
            <person name="Goesmann A."/>
            <person name="Henrissat B."/>
            <person name="Duncan S.H."/>
            <person name="Flint H.J."/>
        </authorList>
    </citation>
    <scope>NUCLEOTIDE SEQUENCE</scope>
    <source>
        <strain evidence="2">CGMCC 1.11013</strain>
    </source>
</reference>
<feature type="transmembrane region" description="Helical" evidence="1">
    <location>
        <begin position="351"/>
        <end position="371"/>
    </location>
</feature>
<dbReference type="AlphaFoldDB" id="A0A069P5Q5"/>
<feature type="transmembrane region" description="Helical" evidence="1">
    <location>
        <begin position="149"/>
        <end position="169"/>
    </location>
</feature>
<feature type="transmembrane region" description="Helical" evidence="1">
    <location>
        <begin position="51"/>
        <end position="77"/>
    </location>
</feature>
<keyword evidence="1" id="KW-1133">Transmembrane helix</keyword>
<dbReference type="OrthoDB" id="7069365at2"/>
<reference evidence="5" key="3">
    <citation type="journal article" date="2019" name="Int. J. Syst. Evol. Microbiol.">
        <title>The Global Catalogue of Microorganisms (GCM) 10K type strain sequencing project: providing services to taxonomists for standard genome sequencing and annotation.</title>
        <authorList>
            <consortium name="The Broad Institute Genomics Platform"/>
            <consortium name="The Broad Institute Genome Sequencing Center for Infectious Disease"/>
            <person name="Wu L."/>
            <person name="Ma J."/>
        </authorList>
    </citation>
    <scope>NUCLEOTIDE SEQUENCE [LARGE SCALE GENOMIC DNA]</scope>
    <source>
        <strain evidence="5">CGMCC 1.11013</strain>
    </source>
</reference>
<feature type="transmembrane region" description="Helical" evidence="1">
    <location>
        <begin position="175"/>
        <end position="192"/>
    </location>
</feature>
<keyword evidence="1" id="KW-0472">Membrane</keyword>
<comment type="caution">
    <text evidence="3">The sequence shown here is derived from an EMBL/GenBank/DDBJ whole genome shotgun (WGS) entry which is preliminary data.</text>
</comment>
<dbReference type="eggNOG" id="COG2244">
    <property type="taxonomic scope" value="Bacteria"/>
</dbReference>
<evidence type="ECO:0008006" key="6">
    <source>
        <dbReference type="Google" id="ProtNLM"/>
    </source>
</evidence>
<feature type="transmembrane region" description="Helical" evidence="1">
    <location>
        <begin position="213"/>
        <end position="232"/>
    </location>
</feature>
<evidence type="ECO:0000313" key="5">
    <source>
        <dbReference type="Proteomes" id="UP000597138"/>
    </source>
</evidence>
<organism evidence="3 4">
    <name type="scientific">Caballeronia grimmiae</name>
    <dbReference type="NCBI Taxonomy" id="1071679"/>
    <lineage>
        <taxon>Bacteria</taxon>
        <taxon>Pseudomonadati</taxon>
        <taxon>Pseudomonadota</taxon>
        <taxon>Betaproteobacteria</taxon>
        <taxon>Burkholderiales</taxon>
        <taxon>Burkholderiaceae</taxon>
        <taxon>Caballeronia</taxon>
    </lineage>
</organism>
<protein>
    <recommendedName>
        <fullName evidence="6">Polysaccharide biosynthesis protein</fullName>
    </recommendedName>
</protein>
<evidence type="ECO:0000313" key="4">
    <source>
        <dbReference type="Proteomes" id="UP000027439"/>
    </source>
</evidence>
<name>A0A069P5Q5_9BURK</name>
<keyword evidence="1" id="KW-0812">Transmembrane</keyword>
<feature type="transmembrane region" description="Helical" evidence="1">
    <location>
        <begin position="89"/>
        <end position="109"/>
    </location>
</feature>
<feature type="transmembrane region" description="Helical" evidence="1">
    <location>
        <begin position="288"/>
        <end position="311"/>
    </location>
</feature>
<accession>A0A069P5Q5</accession>
<gene>
    <name evidence="3" type="ORF">BG57_25345</name>
    <name evidence="2" type="ORF">GCM10010985_47520</name>
</gene>
<feature type="transmembrane region" description="Helical" evidence="1">
    <location>
        <begin position="377"/>
        <end position="396"/>
    </location>
</feature>
<feature type="transmembrane region" description="Helical" evidence="1">
    <location>
        <begin position="21"/>
        <end position="39"/>
    </location>
</feature>
<sequence length="414" mass="44172">MKQFVPFIAKPLPDLVRKFEAIVATGMPGLYRVIAFLLIERVYDLGDLGRAGSAFSIAQTLAFFTAIGWGALILVRVPVSPDRSHGVQCFYDLVRMGMVTLLVCGTVFAMEEPVLGFGLPVPEVIAILVGWTVYQLGRHYFLAQRSYRFIILTDAALIIVTCVSIFAFKRFGACAGLPLGFSLGTAGVWMFVRIGKPGTFKASQYEFKGLEFGFTNFLSGGIALSLVPIASFTNGPRFAGIMSLIASVSAISALIPRAITMYRLPELSRIAAAGGPLYDLTRRTNREIVLASVATFAANAGIVSAICLLNATADELAMTLACGLAMSAVGCISMSSMAYSNVLMVREASKAAMLINLAACGTYLGAALVLFETSAKLYFPPILAVCIATTVMRNILLKSQSGALCAPSAEIRRA</sequence>
<dbReference type="Proteomes" id="UP000027439">
    <property type="component" value="Unassembled WGS sequence"/>
</dbReference>
<dbReference type="EMBL" id="BMEG01000009">
    <property type="protein sequence ID" value="GGD87447.1"/>
    <property type="molecule type" value="Genomic_DNA"/>
</dbReference>
<dbReference type="EMBL" id="JFHE01000005">
    <property type="protein sequence ID" value="KDR35913.1"/>
    <property type="molecule type" value="Genomic_DNA"/>
</dbReference>
<evidence type="ECO:0000256" key="1">
    <source>
        <dbReference type="SAM" id="Phobius"/>
    </source>
</evidence>
<feature type="transmembrane region" description="Helical" evidence="1">
    <location>
        <begin position="238"/>
        <end position="259"/>
    </location>
</feature>
<keyword evidence="5" id="KW-1185">Reference proteome</keyword>
<reference evidence="3 4" key="2">
    <citation type="submission" date="2014-03" db="EMBL/GenBank/DDBJ databases">
        <title>Draft Genome Sequences of Four Burkholderia Strains.</title>
        <authorList>
            <person name="Liu X.Y."/>
            <person name="Li C.X."/>
            <person name="Xu J.H."/>
        </authorList>
    </citation>
    <scope>NUCLEOTIDE SEQUENCE [LARGE SCALE GENOMIC DNA]</scope>
    <source>
        <strain evidence="3 4">R27</strain>
    </source>
</reference>
<evidence type="ECO:0000313" key="2">
    <source>
        <dbReference type="EMBL" id="GGD87447.1"/>
    </source>
</evidence>
<proteinExistence type="predicted"/>
<dbReference type="STRING" id="1071679.BG57_25345"/>
<feature type="transmembrane region" description="Helical" evidence="1">
    <location>
        <begin position="317"/>
        <end position="339"/>
    </location>
</feature>
<dbReference type="RefSeq" id="WP_052005672.1">
    <property type="nucleotide sequence ID" value="NZ_BMEG01000009.1"/>
</dbReference>
<reference evidence="2" key="4">
    <citation type="submission" date="2024-05" db="EMBL/GenBank/DDBJ databases">
        <authorList>
            <person name="Sun Q."/>
            <person name="Zhou Y."/>
        </authorList>
    </citation>
    <scope>NUCLEOTIDE SEQUENCE</scope>
    <source>
        <strain evidence="2">CGMCC 1.11013</strain>
    </source>
</reference>
<feature type="transmembrane region" description="Helical" evidence="1">
    <location>
        <begin position="115"/>
        <end position="137"/>
    </location>
</feature>
<evidence type="ECO:0000313" key="3">
    <source>
        <dbReference type="EMBL" id="KDR35913.1"/>
    </source>
</evidence>